<feature type="region of interest" description="Disordered" evidence="1">
    <location>
        <begin position="31"/>
        <end position="120"/>
    </location>
</feature>
<gene>
    <name evidence="2" type="ORF">DHEL01_v210845</name>
</gene>
<dbReference type="InParanoid" id="A0A2P5HKH6"/>
<sequence length="120" mass="12962">MSFRLLPVTRSSLSPASCSRTSKLFATRQFAPLRSASSAQQPTVRIDQTKNSNRPDESPKPEHEKQGNIARELEGEKGAAQSHPAKQPDPQPSPERYTGVQPSGPESKAGEGKAGAMHKE</sequence>
<name>A0A2P5HKH6_DIAHE</name>
<comment type="caution">
    <text evidence="2">The sequence shown here is derived from an EMBL/GenBank/DDBJ whole genome shotgun (WGS) entry which is preliminary data.</text>
</comment>
<protein>
    <submittedName>
        <fullName evidence="2">Uncharacterized protein</fullName>
    </submittedName>
</protein>
<feature type="compositionally biased region" description="Polar residues" evidence="1">
    <location>
        <begin position="9"/>
        <end position="20"/>
    </location>
</feature>
<organism evidence="2 3">
    <name type="scientific">Diaporthe helianthi</name>
    <dbReference type="NCBI Taxonomy" id="158607"/>
    <lineage>
        <taxon>Eukaryota</taxon>
        <taxon>Fungi</taxon>
        <taxon>Dikarya</taxon>
        <taxon>Ascomycota</taxon>
        <taxon>Pezizomycotina</taxon>
        <taxon>Sordariomycetes</taxon>
        <taxon>Sordariomycetidae</taxon>
        <taxon>Diaporthales</taxon>
        <taxon>Diaporthaceae</taxon>
        <taxon>Diaporthe</taxon>
    </lineage>
</organism>
<dbReference type="OrthoDB" id="4160091at2759"/>
<evidence type="ECO:0000313" key="2">
    <source>
        <dbReference type="EMBL" id="POS70764.1"/>
    </source>
</evidence>
<accession>A0A2P5HKH6</accession>
<reference evidence="2" key="1">
    <citation type="submission" date="2017-09" db="EMBL/GenBank/DDBJ databases">
        <title>Polyketide synthases of a Diaporthe helianthi virulent isolate.</title>
        <authorList>
            <person name="Baroncelli R."/>
        </authorList>
    </citation>
    <scope>NUCLEOTIDE SEQUENCE [LARGE SCALE GENOMIC DNA]</scope>
    <source>
        <strain evidence="2">7/96</strain>
    </source>
</reference>
<feature type="region of interest" description="Disordered" evidence="1">
    <location>
        <begin position="1"/>
        <end position="20"/>
    </location>
</feature>
<evidence type="ECO:0000313" key="3">
    <source>
        <dbReference type="Proteomes" id="UP000094444"/>
    </source>
</evidence>
<feature type="compositionally biased region" description="Basic and acidic residues" evidence="1">
    <location>
        <begin position="53"/>
        <end position="77"/>
    </location>
</feature>
<proteinExistence type="predicted"/>
<keyword evidence="3" id="KW-1185">Reference proteome</keyword>
<dbReference type="Proteomes" id="UP000094444">
    <property type="component" value="Unassembled WGS sequence"/>
</dbReference>
<evidence type="ECO:0000256" key="1">
    <source>
        <dbReference type="SAM" id="MobiDB-lite"/>
    </source>
</evidence>
<dbReference type="EMBL" id="MAVT02001493">
    <property type="protein sequence ID" value="POS70764.1"/>
    <property type="molecule type" value="Genomic_DNA"/>
</dbReference>
<dbReference type="AlphaFoldDB" id="A0A2P5HKH6"/>